<evidence type="ECO:0000313" key="2">
    <source>
        <dbReference type="Proteomes" id="UP000727407"/>
    </source>
</evidence>
<protein>
    <submittedName>
        <fullName evidence="1">Extracellular calcium-sensing receptor-like</fullName>
    </submittedName>
</protein>
<dbReference type="AlphaFoldDB" id="A0A8J4TKB2"/>
<dbReference type="SUPFAM" id="SSF53822">
    <property type="entry name" value="Periplasmic binding protein-like I"/>
    <property type="match status" value="1"/>
</dbReference>
<keyword evidence="2" id="KW-1185">Reference proteome</keyword>
<dbReference type="EMBL" id="QNUK01000521">
    <property type="protein sequence ID" value="KAF5892183.1"/>
    <property type="molecule type" value="Genomic_DNA"/>
</dbReference>
<gene>
    <name evidence="1" type="ORF">DAT39_018104</name>
</gene>
<reference evidence="1" key="1">
    <citation type="submission" date="2020-07" db="EMBL/GenBank/DDBJ databases">
        <title>Clarias magur genome sequencing, assembly and annotation.</title>
        <authorList>
            <person name="Kushwaha B."/>
            <person name="Kumar R."/>
            <person name="Das P."/>
            <person name="Joshi C.G."/>
            <person name="Kumar D."/>
            <person name="Nagpure N.S."/>
            <person name="Pandey M."/>
            <person name="Agarwal S."/>
            <person name="Srivastava S."/>
            <person name="Singh M."/>
            <person name="Sahoo L."/>
            <person name="Jayasankar P."/>
            <person name="Meher P.K."/>
            <person name="Koringa P.G."/>
            <person name="Iquebal M.A."/>
            <person name="Das S.P."/>
            <person name="Bit A."/>
            <person name="Patnaik S."/>
            <person name="Patel N."/>
            <person name="Shah T.M."/>
            <person name="Hinsu A."/>
            <person name="Jena J.K."/>
        </authorList>
    </citation>
    <scope>NUCLEOTIDE SEQUENCE</scope>
    <source>
        <strain evidence="1">CIFAMagur01</strain>
        <tissue evidence="1">Testis</tissue>
    </source>
</reference>
<feature type="non-terminal residue" evidence="1">
    <location>
        <position position="76"/>
    </location>
</feature>
<dbReference type="InterPro" id="IPR000068">
    <property type="entry name" value="GPCR_3_Ca_sens_rcpt-rel"/>
</dbReference>
<keyword evidence="1" id="KW-0675">Receptor</keyword>
<dbReference type="PANTHER" id="PTHR24061:SF528">
    <property type="entry name" value="C-FAMILY ODORANT RECEPTOR OLFCD2-RELATED"/>
    <property type="match status" value="1"/>
</dbReference>
<dbReference type="Gene3D" id="3.40.50.2300">
    <property type="match status" value="1"/>
</dbReference>
<evidence type="ECO:0000313" key="1">
    <source>
        <dbReference type="EMBL" id="KAF5892183.1"/>
    </source>
</evidence>
<accession>A0A8J4TKB2</accession>
<organism evidence="1 2">
    <name type="scientific">Clarias magur</name>
    <name type="common">Asian catfish</name>
    <name type="synonym">Macropteronotus magur</name>
    <dbReference type="NCBI Taxonomy" id="1594786"/>
    <lineage>
        <taxon>Eukaryota</taxon>
        <taxon>Metazoa</taxon>
        <taxon>Chordata</taxon>
        <taxon>Craniata</taxon>
        <taxon>Vertebrata</taxon>
        <taxon>Euteleostomi</taxon>
        <taxon>Actinopterygii</taxon>
        <taxon>Neopterygii</taxon>
        <taxon>Teleostei</taxon>
        <taxon>Ostariophysi</taxon>
        <taxon>Siluriformes</taxon>
        <taxon>Clariidae</taxon>
        <taxon>Clarias</taxon>
    </lineage>
</organism>
<sequence length="76" mass="8513">VVESLKRVNFTSKFGDHIWFDSTGATAAKYDVVNWQQGLNGQVEFKVVGYYDASLPSGQQFVLNGENIVWAGDKRE</sequence>
<comment type="caution">
    <text evidence="1">The sequence shown here is derived from an EMBL/GenBank/DDBJ whole genome shotgun (WGS) entry which is preliminary data.</text>
</comment>
<dbReference type="InterPro" id="IPR028082">
    <property type="entry name" value="Peripla_BP_I"/>
</dbReference>
<dbReference type="Proteomes" id="UP000727407">
    <property type="component" value="Unassembled WGS sequence"/>
</dbReference>
<feature type="non-terminal residue" evidence="1">
    <location>
        <position position="1"/>
    </location>
</feature>
<name>A0A8J4TKB2_CLAMG</name>
<dbReference type="PANTHER" id="PTHR24061">
    <property type="entry name" value="CALCIUM-SENSING RECEPTOR-RELATED"/>
    <property type="match status" value="1"/>
</dbReference>
<proteinExistence type="predicted"/>
<dbReference type="GO" id="GO:0005886">
    <property type="term" value="C:plasma membrane"/>
    <property type="evidence" value="ECO:0007669"/>
    <property type="project" value="TreeGrafter"/>
</dbReference>
<dbReference type="OrthoDB" id="5984008at2759"/>
<dbReference type="GO" id="GO:0004930">
    <property type="term" value="F:G protein-coupled receptor activity"/>
    <property type="evidence" value="ECO:0007669"/>
    <property type="project" value="InterPro"/>
</dbReference>